<proteinExistence type="predicted"/>
<sequence>MHSPLRSASFVVLLFALEGCSWLPSWLGGAPAVVNTTIASPLLIEDAGLLATRDRRAEIGIRLNNASSRPLWVGVRVQTPGGRTDCVILKELPPQAHQLFTCPQTKVFADVDYAVVIDSYRDPGLNERLAPLQTLLRFNANDLNTIGQP</sequence>
<protein>
    <submittedName>
        <fullName evidence="1">Uncharacterized protein</fullName>
    </submittedName>
</protein>
<keyword evidence="2" id="KW-1185">Reference proteome</keyword>
<gene>
    <name evidence="1" type="ORF">C7443_102334</name>
</gene>
<dbReference type="OrthoDB" id="9862094at2"/>
<organism evidence="1 2">
    <name type="scientific">Plasticicumulans acidivorans</name>
    <dbReference type="NCBI Taxonomy" id="886464"/>
    <lineage>
        <taxon>Bacteria</taxon>
        <taxon>Pseudomonadati</taxon>
        <taxon>Pseudomonadota</taxon>
        <taxon>Gammaproteobacteria</taxon>
        <taxon>Candidatus Competibacteraceae</taxon>
        <taxon>Plasticicumulans</taxon>
    </lineage>
</organism>
<evidence type="ECO:0000313" key="1">
    <source>
        <dbReference type="EMBL" id="PWV64682.1"/>
    </source>
</evidence>
<accession>A0A317MZG6</accession>
<dbReference type="EMBL" id="QGTJ01000002">
    <property type="protein sequence ID" value="PWV64682.1"/>
    <property type="molecule type" value="Genomic_DNA"/>
</dbReference>
<evidence type="ECO:0000313" key="2">
    <source>
        <dbReference type="Proteomes" id="UP000246569"/>
    </source>
</evidence>
<dbReference type="RefSeq" id="WP_110017319.1">
    <property type="nucleotide sequence ID" value="NZ_QGTJ01000002.1"/>
</dbReference>
<name>A0A317MZG6_9GAMM</name>
<dbReference type="Proteomes" id="UP000246569">
    <property type="component" value="Unassembled WGS sequence"/>
</dbReference>
<dbReference type="AlphaFoldDB" id="A0A317MZG6"/>
<comment type="caution">
    <text evidence="1">The sequence shown here is derived from an EMBL/GenBank/DDBJ whole genome shotgun (WGS) entry which is preliminary data.</text>
</comment>
<reference evidence="1 2" key="1">
    <citation type="submission" date="2018-05" db="EMBL/GenBank/DDBJ databases">
        <title>Genomic Encyclopedia of Type Strains, Phase IV (KMG-IV): sequencing the most valuable type-strain genomes for metagenomic binning, comparative biology and taxonomic classification.</title>
        <authorList>
            <person name="Goeker M."/>
        </authorList>
    </citation>
    <scope>NUCLEOTIDE SEQUENCE [LARGE SCALE GENOMIC DNA]</scope>
    <source>
        <strain evidence="1 2">DSM 23606</strain>
    </source>
</reference>